<keyword evidence="3" id="KW-0804">Transcription</keyword>
<dbReference type="InterPro" id="IPR000835">
    <property type="entry name" value="HTH_MarR-typ"/>
</dbReference>
<dbReference type="RefSeq" id="WP_013351754.1">
    <property type="nucleotide sequence ID" value="NC_014551.1"/>
</dbReference>
<name>A0A9P1JG34_BACAS</name>
<dbReference type="PANTHER" id="PTHR35790">
    <property type="entry name" value="HTH-TYPE TRANSCRIPTIONAL REGULATOR PCHR"/>
    <property type="match status" value="1"/>
</dbReference>
<dbReference type="GO" id="GO:0003677">
    <property type="term" value="F:DNA binding"/>
    <property type="evidence" value="ECO:0007669"/>
    <property type="project" value="UniProtKB-KW"/>
</dbReference>
<dbReference type="InterPro" id="IPR036390">
    <property type="entry name" value="WH_DNA-bd_sf"/>
</dbReference>
<dbReference type="InterPro" id="IPR052067">
    <property type="entry name" value="Metal_resp_HTH_trans_reg"/>
</dbReference>
<feature type="domain" description="HTH marR-type" evidence="4">
    <location>
        <begin position="17"/>
        <end position="160"/>
    </location>
</feature>
<evidence type="ECO:0000313" key="5">
    <source>
        <dbReference type="EMBL" id="CBI42268.1"/>
    </source>
</evidence>
<dbReference type="Pfam" id="PF01047">
    <property type="entry name" value="MarR"/>
    <property type="match status" value="1"/>
</dbReference>
<dbReference type="Proteomes" id="UP000006562">
    <property type="component" value="Chromosome"/>
</dbReference>
<keyword evidence="1" id="KW-0805">Transcription regulation</keyword>
<accession>A0A9P1JG34</accession>
<dbReference type="Gene3D" id="1.10.10.10">
    <property type="entry name" value="Winged helix-like DNA-binding domain superfamily/Winged helix DNA-binding domain"/>
    <property type="match status" value="1"/>
</dbReference>
<sequence>MDRRQPDHAKHMILEGLTDIFHEQERCQEDIRASLAGRMDELREENGKKLQLTLTEIHILSCIGDHEPINVTSIAEKMKTTKPTVSRSCAKFLEAGFLRRTRLSDNKKEVYFRLTPAGKELHCLHHKYHEMIKKRLLAFLDRYTDEELLFAERLFRDLSANWRSVNGGGEQLLK</sequence>
<dbReference type="AlphaFoldDB" id="A0A9P1JG34"/>
<evidence type="ECO:0000313" key="6">
    <source>
        <dbReference type="Proteomes" id="UP000006562"/>
    </source>
</evidence>
<dbReference type="EMBL" id="FN597644">
    <property type="protein sequence ID" value="CBI42268.1"/>
    <property type="molecule type" value="Genomic_DNA"/>
</dbReference>
<keyword evidence="6" id="KW-1185">Reference proteome</keyword>
<organism evidence="5 6">
    <name type="scientific">Bacillus amyloliquefaciens (strain ATCC 23350 / DSM 7 / BCRC 11601 / CCUG 28519 / NBRC 15535 / NRRL B-14393 / F)</name>
    <dbReference type="NCBI Taxonomy" id="692420"/>
    <lineage>
        <taxon>Bacteria</taxon>
        <taxon>Bacillati</taxon>
        <taxon>Bacillota</taxon>
        <taxon>Bacilli</taxon>
        <taxon>Bacillales</taxon>
        <taxon>Bacillaceae</taxon>
        <taxon>Bacillus</taxon>
        <taxon>Bacillus amyloliquefaciens group</taxon>
    </lineage>
</organism>
<reference evidence="5 6" key="1">
    <citation type="journal article" date="2011" name="Int. J. Syst. Evol. Microbiol.">
        <title>Relationship of Bacillus amyloliquefaciens clades associated with strains DSM 7T and FZB42T: a proposal for Bacillus amyloliquefaciens subsp. amyloliquefaciens subsp. nov. and Bacillus amyloliquefaciens subsp. plantarum subsp. nov. based on complete genome sequence comparisons.</title>
        <authorList>
            <person name="Borriss R."/>
            <person name="Chen X.H."/>
            <person name="Rueckert C."/>
            <person name="Blom J."/>
            <person name="Becker A."/>
            <person name="Baumgarth B."/>
            <person name="Fan B."/>
            <person name="Pukall R."/>
            <person name="Schumann P."/>
            <person name="Sproer C."/>
            <person name="Junge H."/>
            <person name="Vater J."/>
            <person name="Puhler A."/>
            <person name="Klenk H.P."/>
        </authorList>
    </citation>
    <scope>NUCLEOTIDE SEQUENCE [LARGE SCALE GENOMIC DNA]</scope>
    <source>
        <strain evidence="6">DSM 7</strain>
    </source>
</reference>
<dbReference type="SUPFAM" id="SSF46785">
    <property type="entry name" value="Winged helix' DNA-binding domain"/>
    <property type="match status" value="1"/>
</dbReference>
<dbReference type="PANTHER" id="PTHR35790:SF4">
    <property type="entry name" value="HTH-TYPE TRANSCRIPTIONAL REGULATOR PCHR"/>
    <property type="match status" value="1"/>
</dbReference>
<evidence type="ECO:0000259" key="4">
    <source>
        <dbReference type="PROSITE" id="PS50995"/>
    </source>
</evidence>
<evidence type="ECO:0000256" key="1">
    <source>
        <dbReference type="ARBA" id="ARBA00023015"/>
    </source>
</evidence>
<evidence type="ECO:0000256" key="2">
    <source>
        <dbReference type="ARBA" id="ARBA00023125"/>
    </source>
</evidence>
<reference evidence="6" key="2">
    <citation type="journal article" date="2011" name="J. Biotechnol.">
        <title>Genome sequence of B. amyloliquefaciens type strain DSM7(T) reveals differences to plant-associated B. amyloliquefaciens FZB42.</title>
        <authorList>
            <person name="Ruckert C."/>
            <person name="Blom J."/>
            <person name="Chen X."/>
            <person name="Reva O."/>
            <person name="Borriss R."/>
        </authorList>
    </citation>
    <scope>NUCLEOTIDE SEQUENCE [LARGE SCALE GENOMIC DNA]</scope>
    <source>
        <strain evidence="6">DSM 7</strain>
    </source>
</reference>
<dbReference type="InterPro" id="IPR036388">
    <property type="entry name" value="WH-like_DNA-bd_sf"/>
</dbReference>
<dbReference type="SMART" id="SM00347">
    <property type="entry name" value="HTH_MARR"/>
    <property type="match status" value="1"/>
</dbReference>
<dbReference type="KEGG" id="bao:BAMF_1142"/>
<dbReference type="PROSITE" id="PS50995">
    <property type="entry name" value="HTH_MARR_2"/>
    <property type="match status" value="1"/>
</dbReference>
<gene>
    <name evidence="5" type="primary">yhjH</name>
    <name evidence="5" type="ordered locus">BAMF_1142</name>
</gene>
<dbReference type="GO" id="GO:0003700">
    <property type="term" value="F:DNA-binding transcription factor activity"/>
    <property type="evidence" value="ECO:0007669"/>
    <property type="project" value="InterPro"/>
</dbReference>
<evidence type="ECO:0000256" key="3">
    <source>
        <dbReference type="ARBA" id="ARBA00023163"/>
    </source>
</evidence>
<proteinExistence type="predicted"/>
<keyword evidence="2" id="KW-0238">DNA-binding</keyword>
<protein>
    <recommendedName>
        <fullName evidence="4">HTH marR-type domain-containing protein</fullName>
    </recommendedName>
</protein>